<comment type="subunit">
    <text evidence="7">Part of the ribosomal stalk of the 50S ribosomal subunit. Interacts with L10 and the large rRNA to form the base of the stalk. L10 forms an elongated spine to which 2 L12 dimers bind in a sequential fashion forming a pentameric L10(L12)2(L12)2 complex.</text>
</comment>
<evidence type="ECO:0000259" key="11">
    <source>
        <dbReference type="Pfam" id="PF00298"/>
    </source>
</evidence>
<dbReference type="Gene3D" id="1.10.10.250">
    <property type="entry name" value="Ribosomal protein L11, C-terminal domain"/>
    <property type="match status" value="1"/>
</dbReference>
<dbReference type="GO" id="GO:0003735">
    <property type="term" value="F:structural constituent of ribosome"/>
    <property type="evidence" value="ECO:0007669"/>
    <property type="project" value="InterPro"/>
</dbReference>
<keyword evidence="5 8" id="KW-0689">Ribosomal protein</keyword>
<evidence type="ECO:0000256" key="5">
    <source>
        <dbReference type="ARBA" id="ARBA00022980"/>
    </source>
</evidence>
<organism evidence="13 14">
    <name type="scientific">Acidiphilium acidophilum</name>
    <name type="common">Thiobacillus acidophilus</name>
    <dbReference type="NCBI Taxonomy" id="76588"/>
    <lineage>
        <taxon>Bacteria</taxon>
        <taxon>Pseudomonadati</taxon>
        <taxon>Pseudomonadota</taxon>
        <taxon>Alphaproteobacteria</taxon>
        <taxon>Acetobacterales</taxon>
        <taxon>Acidocellaceae</taxon>
        <taxon>Acidiphilium</taxon>
    </lineage>
</organism>
<evidence type="ECO:0000256" key="3">
    <source>
        <dbReference type="ARBA" id="ARBA00022730"/>
    </source>
</evidence>
<comment type="function">
    <text evidence="8 10">Forms part of the ribosomal stalk which helps the ribosome interact with GTP-bound translation factors.</text>
</comment>
<accession>A0AAW9DS44</accession>
<dbReference type="InterPro" id="IPR020785">
    <property type="entry name" value="Ribosomal_uL11_CS"/>
</dbReference>
<name>A0AAW9DS44_ACIAO</name>
<keyword evidence="4 8" id="KW-0694">RNA-binding</keyword>
<dbReference type="PANTHER" id="PTHR11661:SF1">
    <property type="entry name" value="LARGE RIBOSOMAL SUBUNIT PROTEIN UL11M"/>
    <property type="match status" value="1"/>
</dbReference>
<proteinExistence type="inferred from homology"/>
<comment type="caution">
    <text evidence="13">The sequence shown here is derived from an EMBL/GenBank/DDBJ whole genome shotgun (WGS) entry which is preliminary data.</text>
</comment>
<dbReference type="AlphaFoldDB" id="A0AAW9DS44"/>
<feature type="domain" description="Large ribosomal subunit protein uL11 N-terminal" evidence="12">
    <location>
        <begin position="9"/>
        <end position="67"/>
    </location>
</feature>
<protein>
    <recommendedName>
        <fullName evidence="8">Large ribosomal subunit protein uL11</fullName>
    </recommendedName>
</protein>
<evidence type="ECO:0000313" key="13">
    <source>
        <dbReference type="EMBL" id="MDX5931716.1"/>
    </source>
</evidence>
<evidence type="ECO:0000256" key="2">
    <source>
        <dbReference type="ARBA" id="ARBA00022481"/>
    </source>
</evidence>
<reference evidence="13 14" key="1">
    <citation type="submission" date="2023-11" db="EMBL/GenBank/DDBJ databases">
        <title>MicrobeMod: A computational toolkit for identifying prokaryotic methylation and restriction-modification with nanopore sequencing.</title>
        <authorList>
            <person name="Crits-Christoph A."/>
            <person name="Kang S.C."/>
            <person name="Lee H."/>
            <person name="Ostrov N."/>
        </authorList>
    </citation>
    <scope>NUCLEOTIDE SEQUENCE [LARGE SCALE GENOMIC DNA]</scope>
    <source>
        <strain evidence="13 14">DSMZ 700</strain>
    </source>
</reference>
<dbReference type="SUPFAM" id="SSF54747">
    <property type="entry name" value="Ribosomal L11/L12e N-terminal domain"/>
    <property type="match status" value="1"/>
</dbReference>
<dbReference type="InterPro" id="IPR020784">
    <property type="entry name" value="Ribosomal_uL11_N"/>
</dbReference>
<dbReference type="CDD" id="cd00349">
    <property type="entry name" value="Ribosomal_L11"/>
    <property type="match status" value="1"/>
</dbReference>
<dbReference type="GO" id="GO:0006412">
    <property type="term" value="P:translation"/>
    <property type="evidence" value="ECO:0007669"/>
    <property type="project" value="UniProtKB-UniRule"/>
</dbReference>
<dbReference type="PROSITE" id="PS00359">
    <property type="entry name" value="RIBOSOMAL_L11"/>
    <property type="match status" value="1"/>
</dbReference>
<dbReference type="RefSeq" id="WP_319614612.1">
    <property type="nucleotide sequence ID" value="NZ_JAWXYB010000018.1"/>
</dbReference>
<dbReference type="InterPro" id="IPR006519">
    <property type="entry name" value="Ribosomal_uL11_bac-typ"/>
</dbReference>
<keyword evidence="14" id="KW-1185">Reference proteome</keyword>
<dbReference type="GO" id="GO:0070180">
    <property type="term" value="F:large ribosomal subunit rRNA binding"/>
    <property type="evidence" value="ECO:0007669"/>
    <property type="project" value="UniProtKB-UniRule"/>
</dbReference>
<dbReference type="Pfam" id="PF00298">
    <property type="entry name" value="Ribosomal_L11"/>
    <property type="match status" value="1"/>
</dbReference>
<comment type="PTM">
    <text evidence="8 10">One or more lysine residues are methylated.</text>
</comment>
<keyword evidence="6 8" id="KW-0687">Ribonucleoprotein</keyword>
<dbReference type="GO" id="GO:0022625">
    <property type="term" value="C:cytosolic large ribosomal subunit"/>
    <property type="evidence" value="ECO:0007669"/>
    <property type="project" value="TreeGrafter"/>
</dbReference>
<feature type="domain" description="Large ribosomal subunit protein uL11 C-terminal" evidence="11">
    <location>
        <begin position="72"/>
        <end position="141"/>
    </location>
</feature>
<dbReference type="HAMAP" id="MF_00736">
    <property type="entry name" value="Ribosomal_uL11"/>
    <property type="match status" value="1"/>
</dbReference>
<evidence type="ECO:0000256" key="8">
    <source>
        <dbReference type="HAMAP-Rule" id="MF_00736"/>
    </source>
</evidence>
<dbReference type="FunFam" id="3.30.1550.10:FF:000001">
    <property type="entry name" value="50S ribosomal protein L11"/>
    <property type="match status" value="1"/>
</dbReference>
<gene>
    <name evidence="8 13" type="primary">rplK</name>
    <name evidence="13" type="ORF">SIL87_13175</name>
</gene>
<dbReference type="Pfam" id="PF03946">
    <property type="entry name" value="Ribosomal_L11_N"/>
    <property type="match status" value="1"/>
</dbReference>
<dbReference type="NCBIfam" id="TIGR01632">
    <property type="entry name" value="L11_bact"/>
    <property type="match status" value="1"/>
</dbReference>
<evidence type="ECO:0000256" key="7">
    <source>
        <dbReference type="ARBA" id="ARBA00062905"/>
    </source>
</evidence>
<keyword evidence="2 8" id="KW-0488">Methylation</keyword>
<dbReference type="InterPro" id="IPR036769">
    <property type="entry name" value="Ribosomal_uL11_C_sf"/>
</dbReference>
<dbReference type="EMBL" id="JAWXYB010000018">
    <property type="protein sequence ID" value="MDX5931716.1"/>
    <property type="molecule type" value="Genomic_DNA"/>
</dbReference>
<dbReference type="Proteomes" id="UP001279553">
    <property type="component" value="Unassembled WGS sequence"/>
</dbReference>
<dbReference type="Gene3D" id="3.30.1550.10">
    <property type="entry name" value="Ribosomal protein L11/L12, N-terminal domain"/>
    <property type="match status" value="1"/>
</dbReference>
<dbReference type="InterPro" id="IPR020783">
    <property type="entry name" value="Ribosomal_uL11_C"/>
</dbReference>
<evidence type="ECO:0000313" key="14">
    <source>
        <dbReference type="Proteomes" id="UP001279553"/>
    </source>
</evidence>
<evidence type="ECO:0000256" key="1">
    <source>
        <dbReference type="ARBA" id="ARBA00010537"/>
    </source>
</evidence>
<evidence type="ECO:0000256" key="10">
    <source>
        <dbReference type="RuleBase" id="RU003979"/>
    </source>
</evidence>
<comment type="similarity">
    <text evidence="1 8 9">Belongs to the universal ribosomal protein uL11 family.</text>
</comment>
<dbReference type="SMART" id="SM00649">
    <property type="entry name" value="RL11"/>
    <property type="match status" value="1"/>
</dbReference>
<evidence type="ECO:0000256" key="4">
    <source>
        <dbReference type="ARBA" id="ARBA00022884"/>
    </source>
</evidence>
<evidence type="ECO:0000259" key="12">
    <source>
        <dbReference type="Pfam" id="PF03946"/>
    </source>
</evidence>
<dbReference type="SUPFAM" id="SSF46906">
    <property type="entry name" value="Ribosomal protein L11, C-terminal domain"/>
    <property type="match status" value="1"/>
</dbReference>
<evidence type="ECO:0000256" key="9">
    <source>
        <dbReference type="RuleBase" id="RU003978"/>
    </source>
</evidence>
<comment type="subunit">
    <text evidence="8">Part of the ribosomal stalk of the 50S ribosomal subunit. Interacts with L10 and the large rRNA to form the base of the stalk. L10 forms an elongated spine to which L12 dimers bind in a sequential fashion forming a multimeric L10(L12)X complex.</text>
</comment>
<dbReference type="PANTHER" id="PTHR11661">
    <property type="entry name" value="60S RIBOSOMAL PROTEIN L12"/>
    <property type="match status" value="1"/>
</dbReference>
<keyword evidence="3 8" id="KW-0699">rRNA-binding</keyword>
<evidence type="ECO:0000256" key="6">
    <source>
        <dbReference type="ARBA" id="ARBA00023274"/>
    </source>
</evidence>
<dbReference type="InterPro" id="IPR000911">
    <property type="entry name" value="Ribosomal_uL11"/>
</dbReference>
<dbReference type="InterPro" id="IPR036796">
    <property type="entry name" value="Ribosomal_uL11_N_sf"/>
</dbReference>
<sequence length="144" mass="15088">MAKKIVGYIKLQIPAGKANPSPPVGPALGQRGLNIMQFCKDFNAATQGMEVGMPVPVVITAFGDRSFTFITKTPPNTYFLKKAAGITKGSTTTGKGAMVGKVTMAQLREIAATKMVHMNANDVDGAVRMLIGSARSMGLSVVEG</sequence>